<evidence type="ECO:0000259" key="1">
    <source>
        <dbReference type="PROSITE" id="PS51352"/>
    </source>
</evidence>
<dbReference type="AlphaFoldDB" id="A0A9Q4FSE9"/>
<dbReference type="Pfam" id="PF00578">
    <property type="entry name" value="AhpC-TSA"/>
    <property type="match status" value="1"/>
</dbReference>
<sequence>MSHIPLLPGQIPPAITLALNGGGQVSFAAPGWRLFVVYRGAHCPMCRAYLAQAESFRAHFAAAGIELVLASADTAEQTTALMAETGYAGPVAINLAPEHMAMLGLFITDAGVAGAPRQFAEPAAFAVDGDGRLHAIQISNAPYARPDLQALLSGLVYDRDNGVAARGAMR</sequence>
<evidence type="ECO:0000313" key="2">
    <source>
        <dbReference type="EMBL" id="MCP8888501.1"/>
    </source>
</evidence>
<name>A0A9Q4FSE9_9HYPH</name>
<organism evidence="2 3">
    <name type="scientific">Devosia ureilytica</name>
    <dbReference type="NCBI Taxonomy" id="2952754"/>
    <lineage>
        <taxon>Bacteria</taxon>
        <taxon>Pseudomonadati</taxon>
        <taxon>Pseudomonadota</taxon>
        <taxon>Alphaproteobacteria</taxon>
        <taxon>Hyphomicrobiales</taxon>
        <taxon>Devosiaceae</taxon>
        <taxon>Devosia</taxon>
    </lineage>
</organism>
<proteinExistence type="predicted"/>
<dbReference type="InterPro" id="IPR000866">
    <property type="entry name" value="AhpC/TSA"/>
</dbReference>
<comment type="caution">
    <text evidence="2">The sequence shown here is derived from an EMBL/GenBank/DDBJ whole genome shotgun (WGS) entry which is preliminary data.</text>
</comment>
<accession>A0A9Q4FSE9</accession>
<dbReference type="Gene3D" id="3.40.30.10">
    <property type="entry name" value="Glutaredoxin"/>
    <property type="match status" value="1"/>
</dbReference>
<reference evidence="2" key="1">
    <citation type="submission" date="2022-06" db="EMBL/GenBank/DDBJ databases">
        <title>Devosia sp. XJ19-45 genome assembly.</title>
        <authorList>
            <person name="Li B."/>
            <person name="Cai M."/>
            <person name="Nie G."/>
            <person name="Li W."/>
        </authorList>
    </citation>
    <scope>NUCLEOTIDE SEQUENCE</scope>
    <source>
        <strain evidence="2">XJ19-45</strain>
    </source>
</reference>
<dbReference type="RefSeq" id="WP_254675676.1">
    <property type="nucleotide sequence ID" value="NZ_JAMWDU010000006.1"/>
</dbReference>
<protein>
    <submittedName>
        <fullName evidence="2">Redoxin family protein</fullName>
    </submittedName>
</protein>
<dbReference type="PROSITE" id="PS51352">
    <property type="entry name" value="THIOREDOXIN_2"/>
    <property type="match status" value="1"/>
</dbReference>
<dbReference type="EMBL" id="JAMWDU010000006">
    <property type="protein sequence ID" value="MCP8888501.1"/>
    <property type="molecule type" value="Genomic_DNA"/>
</dbReference>
<keyword evidence="3" id="KW-1185">Reference proteome</keyword>
<dbReference type="InterPro" id="IPR013766">
    <property type="entry name" value="Thioredoxin_domain"/>
</dbReference>
<dbReference type="Proteomes" id="UP001060275">
    <property type="component" value="Unassembled WGS sequence"/>
</dbReference>
<dbReference type="InterPro" id="IPR036249">
    <property type="entry name" value="Thioredoxin-like_sf"/>
</dbReference>
<feature type="domain" description="Thioredoxin" evidence="1">
    <location>
        <begin position="6"/>
        <end position="157"/>
    </location>
</feature>
<dbReference type="SUPFAM" id="SSF52833">
    <property type="entry name" value="Thioredoxin-like"/>
    <property type="match status" value="1"/>
</dbReference>
<dbReference type="GO" id="GO:0016209">
    <property type="term" value="F:antioxidant activity"/>
    <property type="evidence" value="ECO:0007669"/>
    <property type="project" value="InterPro"/>
</dbReference>
<dbReference type="GO" id="GO:0016491">
    <property type="term" value="F:oxidoreductase activity"/>
    <property type="evidence" value="ECO:0007669"/>
    <property type="project" value="InterPro"/>
</dbReference>
<gene>
    <name evidence="2" type="ORF">NF348_15410</name>
</gene>
<evidence type="ECO:0000313" key="3">
    <source>
        <dbReference type="Proteomes" id="UP001060275"/>
    </source>
</evidence>